<name>A0AAN9KZ25_CANGL</name>
<evidence type="ECO:0000313" key="2">
    <source>
        <dbReference type="Proteomes" id="UP001367508"/>
    </source>
</evidence>
<accession>A0AAN9KZ25</accession>
<evidence type="ECO:0000313" key="1">
    <source>
        <dbReference type="EMBL" id="KAK7324038.1"/>
    </source>
</evidence>
<reference evidence="1 2" key="1">
    <citation type="submission" date="2024-01" db="EMBL/GenBank/DDBJ databases">
        <title>The genomes of 5 underutilized Papilionoideae crops provide insights into root nodulation and disease resistanc.</title>
        <authorList>
            <person name="Jiang F."/>
        </authorList>
    </citation>
    <scope>NUCLEOTIDE SEQUENCE [LARGE SCALE GENOMIC DNA]</scope>
    <source>
        <strain evidence="1">LVBAO_FW01</strain>
        <tissue evidence="1">Leaves</tissue>
    </source>
</reference>
<dbReference type="Proteomes" id="UP001367508">
    <property type="component" value="Unassembled WGS sequence"/>
</dbReference>
<proteinExistence type="predicted"/>
<comment type="caution">
    <text evidence="1">The sequence shown here is derived from an EMBL/GenBank/DDBJ whole genome shotgun (WGS) entry which is preliminary data.</text>
</comment>
<organism evidence="1 2">
    <name type="scientific">Canavalia gladiata</name>
    <name type="common">Sword bean</name>
    <name type="synonym">Dolichos gladiatus</name>
    <dbReference type="NCBI Taxonomy" id="3824"/>
    <lineage>
        <taxon>Eukaryota</taxon>
        <taxon>Viridiplantae</taxon>
        <taxon>Streptophyta</taxon>
        <taxon>Embryophyta</taxon>
        <taxon>Tracheophyta</taxon>
        <taxon>Spermatophyta</taxon>
        <taxon>Magnoliopsida</taxon>
        <taxon>eudicotyledons</taxon>
        <taxon>Gunneridae</taxon>
        <taxon>Pentapetalae</taxon>
        <taxon>rosids</taxon>
        <taxon>fabids</taxon>
        <taxon>Fabales</taxon>
        <taxon>Fabaceae</taxon>
        <taxon>Papilionoideae</taxon>
        <taxon>50 kb inversion clade</taxon>
        <taxon>NPAAA clade</taxon>
        <taxon>indigoferoid/millettioid clade</taxon>
        <taxon>Phaseoleae</taxon>
        <taxon>Canavalia</taxon>
    </lineage>
</organism>
<protein>
    <submittedName>
        <fullName evidence="1">Uncharacterized protein</fullName>
    </submittedName>
</protein>
<dbReference type="EMBL" id="JAYMYQ010000006">
    <property type="protein sequence ID" value="KAK7324038.1"/>
    <property type="molecule type" value="Genomic_DNA"/>
</dbReference>
<gene>
    <name evidence="1" type="ORF">VNO77_27549</name>
</gene>
<sequence length="131" mass="14102">MRGPSATIFAEETTAAHRVKLSDERRVSGPWAPGRGSSSWCHCWVKGNASAIRILSHGGLCPFGMEPSSLLSSISFCSFLRTKVRSLEALLAILIGMMATSFAWVCGKAKPNGKELLLGVLVPKLNSRTIQ</sequence>
<keyword evidence="2" id="KW-1185">Reference proteome</keyword>
<dbReference type="AlphaFoldDB" id="A0AAN9KZ25"/>